<dbReference type="GO" id="GO:0005525">
    <property type="term" value="F:GTP binding"/>
    <property type="evidence" value="ECO:0007669"/>
    <property type="project" value="InterPro"/>
</dbReference>
<evidence type="ECO:0000259" key="4">
    <source>
        <dbReference type="PROSITE" id="PS51388"/>
    </source>
</evidence>
<dbReference type="InterPro" id="IPR020850">
    <property type="entry name" value="GED_dom"/>
</dbReference>
<dbReference type="SMART" id="SM00053">
    <property type="entry name" value="DYNc"/>
    <property type="match status" value="1"/>
</dbReference>
<dbReference type="GO" id="GO:0031623">
    <property type="term" value="P:receptor internalization"/>
    <property type="evidence" value="ECO:0007669"/>
    <property type="project" value="TreeGrafter"/>
</dbReference>
<dbReference type="PROSITE" id="PS51388">
    <property type="entry name" value="GED"/>
    <property type="match status" value="1"/>
</dbReference>
<dbReference type="GO" id="GO:0005886">
    <property type="term" value="C:plasma membrane"/>
    <property type="evidence" value="ECO:0007669"/>
    <property type="project" value="TreeGrafter"/>
</dbReference>
<evidence type="ECO:0008006" key="8">
    <source>
        <dbReference type="Google" id="ProtNLM"/>
    </source>
</evidence>
<dbReference type="AlphaFoldDB" id="A0A0C2XFV5"/>
<evidence type="ECO:0000313" key="6">
    <source>
        <dbReference type="EMBL" id="KIM36798.1"/>
    </source>
</evidence>
<feature type="domain" description="GED" evidence="4">
    <location>
        <begin position="681"/>
        <end position="774"/>
    </location>
</feature>
<reference evidence="7" key="2">
    <citation type="submission" date="2015-01" db="EMBL/GenBank/DDBJ databases">
        <title>Evolutionary Origins and Diversification of the Mycorrhizal Mutualists.</title>
        <authorList>
            <consortium name="DOE Joint Genome Institute"/>
            <consortium name="Mycorrhizal Genomics Consortium"/>
            <person name="Kohler A."/>
            <person name="Kuo A."/>
            <person name="Nagy L.G."/>
            <person name="Floudas D."/>
            <person name="Copeland A."/>
            <person name="Barry K.W."/>
            <person name="Cichocki N."/>
            <person name="Veneault-Fourrey C."/>
            <person name="LaButti K."/>
            <person name="Lindquist E.A."/>
            <person name="Lipzen A."/>
            <person name="Lundell T."/>
            <person name="Morin E."/>
            <person name="Murat C."/>
            <person name="Riley R."/>
            <person name="Ohm R."/>
            <person name="Sun H."/>
            <person name="Tunlid A."/>
            <person name="Henrissat B."/>
            <person name="Grigoriev I.V."/>
            <person name="Hibbett D.S."/>
            <person name="Martin F."/>
        </authorList>
    </citation>
    <scope>NUCLEOTIDE SEQUENCE [LARGE SCALE GENOMIC DNA]</scope>
    <source>
        <strain evidence="7">h7</strain>
    </source>
</reference>
<feature type="compositionally biased region" description="Polar residues" evidence="3">
    <location>
        <begin position="523"/>
        <end position="534"/>
    </location>
</feature>
<dbReference type="PRINTS" id="PR00195">
    <property type="entry name" value="DYNAMIN"/>
</dbReference>
<dbReference type="PANTHER" id="PTHR11566">
    <property type="entry name" value="DYNAMIN"/>
    <property type="match status" value="1"/>
</dbReference>
<proteinExistence type="predicted"/>
<evidence type="ECO:0000256" key="2">
    <source>
        <dbReference type="ARBA" id="ARBA00023134"/>
    </source>
</evidence>
<dbReference type="PROSITE" id="PS51718">
    <property type="entry name" value="G_DYNAMIN_2"/>
    <property type="match status" value="1"/>
</dbReference>
<dbReference type="InterPro" id="IPR045063">
    <property type="entry name" value="Dynamin_N"/>
</dbReference>
<dbReference type="InterPro" id="IPR030381">
    <property type="entry name" value="G_DYNAMIN_dom"/>
</dbReference>
<dbReference type="GO" id="GO:0003924">
    <property type="term" value="F:GTPase activity"/>
    <property type="evidence" value="ECO:0007669"/>
    <property type="project" value="InterPro"/>
</dbReference>
<dbReference type="PANTHER" id="PTHR11566:SF131">
    <property type="entry name" value="GTPASE, PUTATIVE (AFU_ORTHOLOGUE AFUA_6G07630)-RELATED"/>
    <property type="match status" value="1"/>
</dbReference>
<dbReference type="EMBL" id="KN831802">
    <property type="protein sequence ID" value="KIM36798.1"/>
    <property type="molecule type" value="Genomic_DNA"/>
</dbReference>
<protein>
    <recommendedName>
        <fullName evidence="8">GED domain-containing protein</fullName>
    </recommendedName>
</protein>
<dbReference type="Gene3D" id="1.20.120.1240">
    <property type="entry name" value="Dynamin, middle domain"/>
    <property type="match status" value="1"/>
</dbReference>
<evidence type="ECO:0000259" key="5">
    <source>
        <dbReference type="PROSITE" id="PS51718"/>
    </source>
</evidence>
<dbReference type="InterPro" id="IPR027417">
    <property type="entry name" value="P-loop_NTPase"/>
</dbReference>
<dbReference type="STRING" id="686832.A0A0C2XFV5"/>
<keyword evidence="2" id="KW-0342">GTP-binding</keyword>
<gene>
    <name evidence="6" type="ORF">M413DRAFT_31420</name>
</gene>
<feature type="region of interest" description="Disordered" evidence="3">
    <location>
        <begin position="497"/>
        <end position="540"/>
    </location>
</feature>
<feature type="compositionally biased region" description="Polar residues" evidence="3">
    <location>
        <begin position="11"/>
        <end position="27"/>
    </location>
</feature>
<dbReference type="Pfam" id="PF00350">
    <property type="entry name" value="Dynamin_N"/>
    <property type="match status" value="1"/>
</dbReference>
<dbReference type="Gene3D" id="3.40.50.300">
    <property type="entry name" value="P-loop containing nucleotide triphosphate hydrolases"/>
    <property type="match status" value="1"/>
</dbReference>
<keyword evidence="1" id="KW-0547">Nucleotide-binding</keyword>
<name>A0A0C2XFV5_HEBCY</name>
<dbReference type="InterPro" id="IPR022812">
    <property type="entry name" value="Dynamin"/>
</dbReference>
<dbReference type="CDD" id="cd08771">
    <property type="entry name" value="DLP_1"/>
    <property type="match status" value="1"/>
</dbReference>
<dbReference type="Pfam" id="PF01031">
    <property type="entry name" value="Dynamin_M"/>
    <property type="match status" value="2"/>
</dbReference>
<evidence type="ECO:0000256" key="3">
    <source>
        <dbReference type="SAM" id="MobiDB-lite"/>
    </source>
</evidence>
<dbReference type="GO" id="GO:0005737">
    <property type="term" value="C:cytoplasm"/>
    <property type="evidence" value="ECO:0007669"/>
    <property type="project" value="TreeGrafter"/>
</dbReference>
<keyword evidence="7" id="KW-1185">Reference proteome</keyword>
<dbReference type="InterPro" id="IPR001401">
    <property type="entry name" value="Dynamin_GTPase"/>
</dbReference>
<accession>A0A0C2XFV5</accession>
<dbReference type="HOGENOM" id="CLU_008964_4_1_1"/>
<evidence type="ECO:0000313" key="7">
    <source>
        <dbReference type="Proteomes" id="UP000053424"/>
    </source>
</evidence>
<dbReference type="SUPFAM" id="SSF52540">
    <property type="entry name" value="P-loop containing nucleoside triphosphate hydrolases"/>
    <property type="match status" value="1"/>
</dbReference>
<dbReference type="GO" id="GO:0008017">
    <property type="term" value="F:microtubule binding"/>
    <property type="evidence" value="ECO:0007669"/>
    <property type="project" value="TreeGrafter"/>
</dbReference>
<dbReference type="InterPro" id="IPR000375">
    <property type="entry name" value="Dynamin_stalk"/>
</dbReference>
<organism evidence="6 7">
    <name type="scientific">Hebeloma cylindrosporum</name>
    <dbReference type="NCBI Taxonomy" id="76867"/>
    <lineage>
        <taxon>Eukaryota</taxon>
        <taxon>Fungi</taxon>
        <taxon>Dikarya</taxon>
        <taxon>Basidiomycota</taxon>
        <taxon>Agaricomycotina</taxon>
        <taxon>Agaricomycetes</taxon>
        <taxon>Agaricomycetidae</taxon>
        <taxon>Agaricales</taxon>
        <taxon>Agaricineae</taxon>
        <taxon>Hymenogastraceae</taxon>
        <taxon>Hebeloma</taxon>
    </lineage>
</organism>
<feature type="domain" description="Dynamin-type G" evidence="5">
    <location>
        <begin position="68"/>
        <end position="400"/>
    </location>
</feature>
<reference evidence="6 7" key="1">
    <citation type="submission" date="2014-04" db="EMBL/GenBank/DDBJ databases">
        <authorList>
            <consortium name="DOE Joint Genome Institute"/>
            <person name="Kuo A."/>
            <person name="Gay G."/>
            <person name="Dore J."/>
            <person name="Kohler A."/>
            <person name="Nagy L.G."/>
            <person name="Floudas D."/>
            <person name="Copeland A."/>
            <person name="Barry K.W."/>
            <person name="Cichocki N."/>
            <person name="Veneault-Fourrey C."/>
            <person name="LaButti K."/>
            <person name="Lindquist E.A."/>
            <person name="Lipzen A."/>
            <person name="Lundell T."/>
            <person name="Morin E."/>
            <person name="Murat C."/>
            <person name="Sun H."/>
            <person name="Tunlid A."/>
            <person name="Henrissat B."/>
            <person name="Grigoriev I.V."/>
            <person name="Hibbett D.S."/>
            <person name="Martin F."/>
            <person name="Nordberg H.P."/>
            <person name="Cantor M.N."/>
            <person name="Hua S.X."/>
        </authorList>
    </citation>
    <scope>NUCLEOTIDE SEQUENCE [LARGE SCALE GENOMIC DNA]</scope>
    <source>
        <strain evidence="7">h7</strain>
    </source>
</reference>
<sequence>MNGFSSLDHALSNSTQGPSQDPSVSPTTVKLVHANEASVGLAHPEKSQGRRRMLDLVNRLHNTGVQVDIDLPQIAVIGAQSAGKSSLIESISGITLPRAAGTCTRCPTECRLSRNDGPWKCVVSLCFITDQSGQNLGQATIQPFGDIIKDKAEVEDRIRRAQMAILNPSKPAKYFLESDEDERHEAELSFSKNFVSLEISGPDVADLSFCDLPGLIASVSSSTKGSGNDIALVENLVTSYIKRPSCIILLTVACETDFENQGAHQLTKRFDPEGKRTIGANLSRLTTLLKFTDDDLPVPFSGVLTKPDRIPTGEEANWLPFIRNEKEPLQNNWFCVKQPSSIDLKSNITWKEARDRETAFFATTAPWCELDQGYQKYLRTANLIERLSLVLSDLISKRLPEIYEELERTIASARNALSSLPPPPPDNPQSEISNLLHDFMSDLARHLQGVPDEDGLLQAILPAQEKFRMAIRETAPNFRPFEKRFEGKRHMGRVTFLAAEEGRTVDDEDSEDENRPNGEESEGVSSFVPTTQSHPKSKKPKKTIIEEIIKEWEAPALALCKSVYGYMSEHVKNLITKHFEHFGQGYLEQRVKTIMHKHLQGCLEMATAKILWLLDLELAHPFSLNTHYLSDYKTKFLTFYRHSASSSGLVKIMEGLAAIGLSGIKADDLKKLIAEDEMEPALMIMADVRAYFQVAFKRFADTVPLAIDHELVRGVERNILGALNVQLGVTGPEGHEISKDLAQESLQVADRRADLGKKLERLEVAHKELLGIAV</sequence>
<evidence type="ECO:0000256" key="1">
    <source>
        <dbReference type="ARBA" id="ARBA00022741"/>
    </source>
</evidence>
<dbReference type="GO" id="GO:0005874">
    <property type="term" value="C:microtubule"/>
    <property type="evidence" value="ECO:0007669"/>
    <property type="project" value="TreeGrafter"/>
</dbReference>
<dbReference type="Proteomes" id="UP000053424">
    <property type="component" value="Unassembled WGS sequence"/>
</dbReference>
<feature type="region of interest" description="Disordered" evidence="3">
    <location>
        <begin position="1"/>
        <end position="27"/>
    </location>
</feature>
<dbReference type="Pfam" id="PF02212">
    <property type="entry name" value="GED"/>
    <property type="match status" value="1"/>
</dbReference>
<dbReference type="InterPro" id="IPR003130">
    <property type="entry name" value="GED"/>
</dbReference>
<dbReference type="OrthoDB" id="5061070at2759"/>